<proteinExistence type="predicted"/>
<dbReference type="GO" id="GO:0016020">
    <property type="term" value="C:membrane"/>
    <property type="evidence" value="ECO:0007669"/>
    <property type="project" value="UniProtKB-SubCell"/>
</dbReference>
<dbReference type="SUPFAM" id="SSF111369">
    <property type="entry name" value="HlyD-like secretion proteins"/>
    <property type="match status" value="1"/>
</dbReference>
<evidence type="ECO:0000256" key="3">
    <source>
        <dbReference type="ARBA" id="ARBA00022989"/>
    </source>
</evidence>
<sequence length="380" mass="43899">MKNTILNIDDMGESRIMLERKPPRLISLFVYFLLLMLLTAFLYSWFSKIEIVVKTHGTIRPFETVSRVRSVRDGKIKTIRYKPGQYIKQGEPLIEIDCDYQVQELERIQGRIDELEVKSMHLQNLRKSYEEDRNAFSRTGEREFYERFFLYSCEKRKLELNRDAAQAKYNARESMAQFVAKSELEELEYKLRMAELELQSFTGSSFLEVVDEYDLIKTELRSLVSQAEQLEKEISLSTIFAPISGTVNKLAELNDGDYLFSGMDILDIVPETGGRGRVEISISNQDIAGIKTGDAVSYRLPALPKEKYGVLKGNITSIPADMQKTAEGLFLVEGSFDNLKEFPELKSGMFVDVRITVRKRRILFHLLDKSGLMNNWMINR</sequence>
<dbReference type="Pfam" id="PF25917">
    <property type="entry name" value="BSH_RND"/>
    <property type="match status" value="1"/>
</dbReference>
<accession>A0A841R996</accession>
<evidence type="ECO:0000256" key="1">
    <source>
        <dbReference type="ARBA" id="ARBA00004167"/>
    </source>
</evidence>
<evidence type="ECO:0000256" key="4">
    <source>
        <dbReference type="ARBA" id="ARBA00023136"/>
    </source>
</evidence>
<dbReference type="Gene3D" id="2.40.30.170">
    <property type="match status" value="1"/>
</dbReference>
<evidence type="ECO:0000259" key="7">
    <source>
        <dbReference type="Pfam" id="PF25917"/>
    </source>
</evidence>
<keyword evidence="10" id="KW-1185">Reference proteome</keyword>
<feature type="domain" description="AprE-like beta-barrel" evidence="8">
    <location>
        <begin position="278"/>
        <end position="357"/>
    </location>
</feature>
<comment type="caution">
    <text evidence="9">The sequence shown here is derived from an EMBL/GenBank/DDBJ whole genome shotgun (WGS) entry which is preliminary data.</text>
</comment>
<dbReference type="InterPro" id="IPR050739">
    <property type="entry name" value="MFP"/>
</dbReference>
<dbReference type="RefSeq" id="WP_184744983.1">
    <property type="nucleotide sequence ID" value="NZ_JACHGJ010000002.1"/>
</dbReference>
<reference evidence="9 10" key="1">
    <citation type="submission" date="2020-08" db="EMBL/GenBank/DDBJ databases">
        <title>Genomic Encyclopedia of Type Strains, Phase IV (KMG-IV): sequencing the most valuable type-strain genomes for metagenomic binning, comparative biology and taxonomic classification.</title>
        <authorList>
            <person name="Goeker M."/>
        </authorList>
    </citation>
    <scope>NUCLEOTIDE SEQUENCE [LARGE SCALE GENOMIC DNA]</scope>
    <source>
        <strain evidence="9 10">DSM 2461</strain>
    </source>
</reference>
<feature type="transmembrane region" description="Helical" evidence="6">
    <location>
        <begin position="25"/>
        <end position="46"/>
    </location>
</feature>
<evidence type="ECO:0000256" key="5">
    <source>
        <dbReference type="SAM" id="Coils"/>
    </source>
</evidence>
<dbReference type="AlphaFoldDB" id="A0A841R996"/>
<dbReference type="Proteomes" id="UP000587760">
    <property type="component" value="Unassembled WGS sequence"/>
</dbReference>
<keyword evidence="5" id="KW-0175">Coiled coil</keyword>
<dbReference type="InterPro" id="IPR058625">
    <property type="entry name" value="MdtA-like_BSH"/>
</dbReference>
<evidence type="ECO:0000256" key="2">
    <source>
        <dbReference type="ARBA" id="ARBA00022692"/>
    </source>
</evidence>
<protein>
    <submittedName>
        <fullName evidence="9">Multidrug efflux pump subunit AcrA (Membrane-fusion protein)</fullName>
    </submittedName>
</protein>
<comment type="subcellular location">
    <subcellularLocation>
        <location evidence="1">Membrane</location>
        <topology evidence="1">Single-pass membrane protein</topology>
    </subcellularLocation>
</comment>
<dbReference type="EMBL" id="JACHGJ010000002">
    <property type="protein sequence ID" value="MBB6479600.1"/>
    <property type="molecule type" value="Genomic_DNA"/>
</dbReference>
<evidence type="ECO:0000313" key="10">
    <source>
        <dbReference type="Proteomes" id="UP000587760"/>
    </source>
</evidence>
<feature type="coiled-coil region" evidence="5">
    <location>
        <begin position="105"/>
        <end position="132"/>
    </location>
</feature>
<dbReference type="PRINTS" id="PR01490">
    <property type="entry name" value="RTXTOXIND"/>
</dbReference>
<evidence type="ECO:0000259" key="8">
    <source>
        <dbReference type="Pfam" id="PF26002"/>
    </source>
</evidence>
<feature type="coiled-coil region" evidence="5">
    <location>
        <begin position="184"/>
        <end position="233"/>
    </location>
</feature>
<feature type="domain" description="Multidrug resistance protein MdtA-like barrel-sandwich hybrid" evidence="7">
    <location>
        <begin position="67"/>
        <end position="262"/>
    </location>
</feature>
<gene>
    <name evidence="9" type="ORF">HNR50_001258</name>
</gene>
<evidence type="ECO:0000313" key="9">
    <source>
        <dbReference type="EMBL" id="MBB6479600.1"/>
    </source>
</evidence>
<dbReference type="PANTHER" id="PTHR30386">
    <property type="entry name" value="MEMBRANE FUSION SUBUNIT OF EMRAB-TOLC MULTIDRUG EFFLUX PUMP"/>
    <property type="match status" value="1"/>
</dbReference>
<evidence type="ECO:0000256" key="6">
    <source>
        <dbReference type="SAM" id="Phobius"/>
    </source>
</evidence>
<dbReference type="PANTHER" id="PTHR30386:SF26">
    <property type="entry name" value="TRANSPORT PROTEIN COMB"/>
    <property type="match status" value="1"/>
</dbReference>
<keyword evidence="4 6" id="KW-0472">Membrane</keyword>
<name>A0A841R996_9SPIO</name>
<keyword evidence="2 6" id="KW-0812">Transmembrane</keyword>
<dbReference type="Pfam" id="PF26002">
    <property type="entry name" value="Beta-barrel_AprE"/>
    <property type="match status" value="1"/>
</dbReference>
<keyword evidence="3 6" id="KW-1133">Transmembrane helix</keyword>
<dbReference type="InterPro" id="IPR058982">
    <property type="entry name" value="Beta-barrel_AprE"/>
</dbReference>
<dbReference type="Gene3D" id="2.40.50.100">
    <property type="match status" value="1"/>
</dbReference>
<organism evidence="9 10">
    <name type="scientific">Spirochaeta isovalerica</name>
    <dbReference type="NCBI Taxonomy" id="150"/>
    <lineage>
        <taxon>Bacteria</taxon>
        <taxon>Pseudomonadati</taxon>
        <taxon>Spirochaetota</taxon>
        <taxon>Spirochaetia</taxon>
        <taxon>Spirochaetales</taxon>
        <taxon>Spirochaetaceae</taxon>
        <taxon>Spirochaeta</taxon>
    </lineage>
</organism>